<dbReference type="InterPro" id="IPR007719">
    <property type="entry name" value="PCS_N"/>
</dbReference>
<keyword evidence="7" id="KW-1185">Reference proteome</keyword>
<dbReference type="GO" id="GO:0016756">
    <property type="term" value="F:glutathione gamma-glutamylcysteinyltransferase activity"/>
    <property type="evidence" value="ECO:0007669"/>
    <property type="project" value="UniProtKB-EC"/>
</dbReference>
<dbReference type="EMBL" id="ADBJ01000044">
    <property type="protein sequence ID" value="EFA77058.1"/>
    <property type="molecule type" value="Genomic_DNA"/>
</dbReference>
<dbReference type="OMA" id="YNEQTDR"/>
<sequence>MISNKTDQGSSGSSSNCCSNDNNIESYYKLSLPPNHIEFSSEEGKKIFREAIQSKYMEGFFVLAEHSTPQSDLTNCSLATLAMVLNSLKVDPKRIWKGSWRWFVEDMLPCCMTRETITRRGMTFKEFACLSRCNGASVQEFPGDHIDLDLFREFLRDACSTDKKHLVLCYDRKSLGQVGTGHYSPVGGYHQERDLALVMDVARFKYPTYWVPVKALWESVRFVDGISTRGFYIISSSPSSSLQN</sequence>
<evidence type="ECO:0000313" key="6">
    <source>
        <dbReference type="EMBL" id="EFA77058.1"/>
    </source>
</evidence>
<evidence type="ECO:0000313" key="7">
    <source>
        <dbReference type="Proteomes" id="UP000001396"/>
    </source>
</evidence>
<keyword evidence="4" id="KW-0479">Metal-binding</keyword>
<evidence type="ECO:0000256" key="2">
    <source>
        <dbReference type="ARBA" id="ARBA00022539"/>
    </source>
</evidence>
<comment type="caution">
    <text evidence="6">The sequence shown here is derived from an EMBL/GenBank/DDBJ whole genome shotgun (WGS) entry which is preliminary data.</text>
</comment>
<dbReference type="Proteomes" id="UP000001396">
    <property type="component" value="Unassembled WGS sequence"/>
</dbReference>
<evidence type="ECO:0000256" key="4">
    <source>
        <dbReference type="ARBA" id="ARBA00022723"/>
    </source>
</evidence>
<dbReference type="SUPFAM" id="SSF54001">
    <property type="entry name" value="Cysteine proteinases"/>
    <property type="match status" value="1"/>
</dbReference>
<dbReference type="InterPro" id="IPR040409">
    <property type="entry name" value="PCS-like"/>
</dbReference>
<evidence type="ECO:0000256" key="1">
    <source>
        <dbReference type="ARBA" id="ARBA00012468"/>
    </source>
</evidence>
<feature type="domain" description="Peptidase C83" evidence="5">
    <location>
        <begin position="20"/>
        <end position="241"/>
    </location>
</feature>
<dbReference type="AlphaFoldDB" id="D3BP48"/>
<accession>D3BP48</accession>
<dbReference type="InterPro" id="IPR038156">
    <property type="entry name" value="PCS_N_sf"/>
</dbReference>
<keyword evidence="3" id="KW-0808">Transferase</keyword>
<reference evidence="6 7" key="1">
    <citation type="journal article" date="2011" name="Genome Res.">
        <title>Phylogeny-wide analysis of social amoeba genomes highlights ancient origins for complex intercellular communication.</title>
        <authorList>
            <person name="Heidel A.J."/>
            <person name="Lawal H.M."/>
            <person name="Felder M."/>
            <person name="Schilde C."/>
            <person name="Helps N.R."/>
            <person name="Tunggal B."/>
            <person name="Rivero F."/>
            <person name="John U."/>
            <person name="Schleicher M."/>
            <person name="Eichinger L."/>
            <person name="Platzer M."/>
            <person name="Noegel A.A."/>
            <person name="Schaap P."/>
            <person name="Gloeckner G."/>
        </authorList>
    </citation>
    <scope>NUCLEOTIDE SEQUENCE [LARGE SCALE GENOMIC DNA]</scope>
    <source>
        <strain evidence="7">ATCC 26659 / Pp 5 / PN500</strain>
    </source>
</reference>
<dbReference type="GO" id="GO:0046938">
    <property type="term" value="P:phytochelatin biosynthetic process"/>
    <property type="evidence" value="ECO:0007669"/>
    <property type="project" value="InterPro"/>
</dbReference>
<dbReference type="Gene3D" id="3.90.70.30">
    <property type="entry name" value="Phytochelatin synthase, N-terminal domain"/>
    <property type="match status" value="1"/>
</dbReference>
<proteinExistence type="predicted"/>
<dbReference type="PROSITE" id="PS51443">
    <property type="entry name" value="PCS"/>
    <property type="match status" value="1"/>
</dbReference>
<gene>
    <name evidence="6" type="ORF">PPL_09811</name>
</gene>
<dbReference type="PANTHER" id="PTHR33447:SF2">
    <property type="entry name" value="GLUTATHIONE GAMMA-GLUTAMYLCYSTEINYLTRANSFERASE"/>
    <property type="match status" value="1"/>
</dbReference>
<dbReference type="InterPro" id="IPR038765">
    <property type="entry name" value="Papain-like_cys_pep_sf"/>
</dbReference>
<keyword evidence="2" id="KW-0104">Cadmium</keyword>
<evidence type="ECO:0000256" key="3">
    <source>
        <dbReference type="ARBA" id="ARBA00022679"/>
    </source>
</evidence>
<dbReference type="EC" id="2.3.2.15" evidence="1"/>
<dbReference type="GO" id="GO:0010273">
    <property type="term" value="P:detoxification of copper ion"/>
    <property type="evidence" value="ECO:0007669"/>
    <property type="project" value="TreeGrafter"/>
</dbReference>
<organism evidence="6 7">
    <name type="scientific">Heterostelium pallidum (strain ATCC 26659 / Pp 5 / PN500)</name>
    <name type="common">Cellular slime mold</name>
    <name type="synonym">Polysphondylium pallidum</name>
    <dbReference type="NCBI Taxonomy" id="670386"/>
    <lineage>
        <taxon>Eukaryota</taxon>
        <taxon>Amoebozoa</taxon>
        <taxon>Evosea</taxon>
        <taxon>Eumycetozoa</taxon>
        <taxon>Dictyostelia</taxon>
        <taxon>Acytosteliales</taxon>
        <taxon>Acytosteliaceae</taxon>
        <taxon>Heterostelium</taxon>
    </lineage>
</organism>
<name>D3BP48_HETP5</name>
<dbReference type="FunFam" id="3.90.70.30:FF:000001">
    <property type="entry name" value="Glutathione gamma-glutamylcysteinyltransferase 1"/>
    <property type="match status" value="1"/>
</dbReference>
<dbReference type="Pfam" id="PF05023">
    <property type="entry name" value="Phytochelatin"/>
    <property type="match status" value="1"/>
</dbReference>
<dbReference type="RefSeq" id="XP_020429187.1">
    <property type="nucleotide sequence ID" value="XM_020580600.1"/>
</dbReference>
<dbReference type="PANTHER" id="PTHR33447">
    <property type="entry name" value="GLUTATHIONE GAMMA-GLUTAMYLCYSTEINYLTRANSFERASE"/>
    <property type="match status" value="1"/>
</dbReference>
<evidence type="ECO:0000259" key="5">
    <source>
        <dbReference type="PROSITE" id="PS51443"/>
    </source>
</evidence>
<dbReference type="GeneID" id="31365283"/>
<dbReference type="InParanoid" id="D3BP48"/>
<protein>
    <recommendedName>
        <fullName evidence="1">glutathione gamma-glutamylcysteinyltransferase</fullName>
        <ecNumber evidence="1">2.3.2.15</ecNumber>
    </recommendedName>
</protein>
<dbReference type="GO" id="GO:0046872">
    <property type="term" value="F:metal ion binding"/>
    <property type="evidence" value="ECO:0007669"/>
    <property type="project" value="UniProtKB-KW"/>
</dbReference>
<dbReference type="GO" id="GO:0098849">
    <property type="term" value="P:cellular detoxification of cadmium ion"/>
    <property type="evidence" value="ECO:0007669"/>
    <property type="project" value="TreeGrafter"/>
</dbReference>